<evidence type="ECO:0000256" key="5">
    <source>
        <dbReference type="ARBA" id="ARBA00023237"/>
    </source>
</evidence>
<evidence type="ECO:0000256" key="2">
    <source>
        <dbReference type="ARBA" id="ARBA00022452"/>
    </source>
</evidence>
<keyword evidence="7" id="KW-0732">Signal</keyword>
<name>A0A6S6T0H1_9BACT</name>
<keyword evidence="5" id="KW-0998">Cell outer membrane</keyword>
<dbReference type="PANTHER" id="PTHR30026">
    <property type="entry name" value="OUTER MEMBRANE PROTEIN TOLC"/>
    <property type="match status" value="1"/>
</dbReference>
<dbReference type="EMBL" id="CACVAZ010000069">
    <property type="protein sequence ID" value="CAA6811844.1"/>
    <property type="molecule type" value="Genomic_DNA"/>
</dbReference>
<protein>
    <submittedName>
        <fullName evidence="8">TolC-like outermembrane protein</fullName>
    </submittedName>
</protein>
<feature type="signal peptide" evidence="7">
    <location>
        <begin position="1"/>
        <end position="17"/>
    </location>
</feature>
<feature type="coiled-coil region" evidence="6">
    <location>
        <begin position="366"/>
        <end position="393"/>
    </location>
</feature>
<evidence type="ECO:0000313" key="8">
    <source>
        <dbReference type="EMBL" id="CAA6811844.1"/>
    </source>
</evidence>
<proteinExistence type="predicted"/>
<dbReference type="GO" id="GO:0009279">
    <property type="term" value="C:cell outer membrane"/>
    <property type="evidence" value="ECO:0007669"/>
    <property type="project" value="UniProtKB-SubCell"/>
</dbReference>
<dbReference type="SUPFAM" id="SSF56954">
    <property type="entry name" value="Outer membrane efflux proteins (OEP)"/>
    <property type="match status" value="1"/>
</dbReference>
<feature type="chain" id="PRO_5027784538" evidence="7">
    <location>
        <begin position="18"/>
        <end position="446"/>
    </location>
</feature>
<keyword evidence="4" id="KW-0472">Membrane</keyword>
<organism evidence="8">
    <name type="scientific">uncultured Sulfurovum sp</name>
    <dbReference type="NCBI Taxonomy" id="269237"/>
    <lineage>
        <taxon>Bacteria</taxon>
        <taxon>Pseudomonadati</taxon>
        <taxon>Campylobacterota</taxon>
        <taxon>Epsilonproteobacteria</taxon>
        <taxon>Campylobacterales</taxon>
        <taxon>Sulfurovaceae</taxon>
        <taxon>Sulfurovum</taxon>
        <taxon>environmental samples</taxon>
    </lineage>
</organism>
<evidence type="ECO:0000256" key="4">
    <source>
        <dbReference type="ARBA" id="ARBA00023136"/>
    </source>
</evidence>
<dbReference type="InterPro" id="IPR051906">
    <property type="entry name" value="TolC-like"/>
</dbReference>
<gene>
    <name evidence="8" type="ORF">HELGO_WM15195</name>
</gene>
<comment type="subcellular location">
    <subcellularLocation>
        <location evidence="1">Cell outer membrane</location>
    </subcellularLocation>
</comment>
<dbReference type="PANTHER" id="PTHR30026:SF20">
    <property type="entry name" value="OUTER MEMBRANE PROTEIN TOLC"/>
    <property type="match status" value="1"/>
</dbReference>
<keyword evidence="3" id="KW-0812">Transmembrane</keyword>
<accession>A0A6S6T0H1</accession>
<dbReference type="AlphaFoldDB" id="A0A6S6T0H1"/>
<dbReference type="Gene3D" id="1.20.1600.10">
    <property type="entry name" value="Outer membrane efflux proteins (OEP)"/>
    <property type="match status" value="1"/>
</dbReference>
<evidence type="ECO:0000256" key="1">
    <source>
        <dbReference type="ARBA" id="ARBA00004442"/>
    </source>
</evidence>
<dbReference type="GO" id="GO:0015288">
    <property type="term" value="F:porin activity"/>
    <property type="evidence" value="ECO:0007669"/>
    <property type="project" value="TreeGrafter"/>
</dbReference>
<evidence type="ECO:0000256" key="3">
    <source>
        <dbReference type="ARBA" id="ARBA00022692"/>
    </source>
</evidence>
<evidence type="ECO:0000256" key="7">
    <source>
        <dbReference type="SAM" id="SignalP"/>
    </source>
</evidence>
<reference evidence="8" key="1">
    <citation type="submission" date="2020-01" db="EMBL/GenBank/DDBJ databases">
        <authorList>
            <person name="Meier V. D."/>
            <person name="Meier V D."/>
        </authorList>
    </citation>
    <scope>NUCLEOTIDE SEQUENCE</scope>
    <source>
        <strain evidence="8">HLG_WM_MAG_02</strain>
    </source>
</reference>
<dbReference type="GO" id="GO:0015562">
    <property type="term" value="F:efflux transmembrane transporter activity"/>
    <property type="evidence" value="ECO:0007669"/>
    <property type="project" value="InterPro"/>
</dbReference>
<keyword evidence="6" id="KW-0175">Coiled coil</keyword>
<keyword evidence="2" id="KW-1134">Transmembrane beta strand</keyword>
<evidence type="ECO:0000256" key="6">
    <source>
        <dbReference type="SAM" id="Coils"/>
    </source>
</evidence>
<dbReference type="GO" id="GO:1990281">
    <property type="term" value="C:efflux pump complex"/>
    <property type="evidence" value="ECO:0007669"/>
    <property type="project" value="TreeGrafter"/>
</dbReference>
<sequence length="446" mass="52459">MHLFLLLMLLMLSPLIAKELFTEETIVQYLTEKNPFIYDAVGEKYIYKAKEEYALGDFDTKISGKLDTKRYPASEADFLDVTAQKPLENGLEFIVGFRQAEGVQEYNNIKTSEQGEFRIGMSVPIFELLEDTNLRKFNKQSASLNTIQFNAQSQDNLRILYFNIRSLYNNFLYYKSVLELEKQLYDKADKRKYYVEKRVQVGNLPKVALLEIEQQIINRKQRILSAENYYTKVLENFVQYLNLSKEDFLSKYTFVDILELEKKYIKIDKAIDIALANRTDLEVLAYEKKKLGLEMKQAKLLQYPKLNVGVYGVYDLKYNDGVKVMFDMEFPVEQRKYKGKYNQIQRGIENIENKKEKKIITIKTKLINIINSLDIIKKNIQNVQNEIALVEELENVEYKKYKVGASNLFLLNQREVYSLEIKKKFLQYTLEYLLLAQEAQTEMGKI</sequence>